<keyword evidence="6 15" id="KW-0418">Kinase</keyword>
<evidence type="ECO:0000256" key="7">
    <source>
        <dbReference type="ARBA" id="ARBA00022840"/>
    </source>
</evidence>
<feature type="domain" description="Histidine kinase" evidence="11">
    <location>
        <begin position="393"/>
        <end position="616"/>
    </location>
</feature>
<feature type="domain" description="Response regulatory" evidence="12">
    <location>
        <begin position="635"/>
        <end position="751"/>
    </location>
</feature>
<dbReference type="RefSeq" id="WP_185242203.1">
    <property type="nucleotide sequence ID" value="NZ_AP023213.1"/>
</dbReference>
<evidence type="ECO:0000259" key="11">
    <source>
        <dbReference type="PROSITE" id="PS50109"/>
    </source>
</evidence>
<name>A0A6S6M0D5_9BACT</name>
<keyword evidence="4" id="KW-0808">Transferase</keyword>
<dbReference type="PROSITE" id="PS50110">
    <property type="entry name" value="RESPONSE_REGULATORY"/>
    <property type="match status" value="1"/>
</dbReference>
<dbReference type="GO" id="GO:0000155">
    <property type="term" value="F:phosphorelay sensor kinase activity"/>
    <property type="evidence" value="ECO:0007669"/>
    <property type="project" value="InterPro"/>
</dbReference>
<proteinExistence type="predicted"/>
<dbReference type="InterPro" id="IPR003594">
    <property type="entry name" value="HATPase_dom"/>
</dbReference>
<dbReference type="CDD" id="cd00082">
    <property type="entry name" value="HisKA"/>
    <property type="match status" value="1"/>
</dbReference>
<dbReference type="InterPro" id="IPR003661">
    <property type="entry name" value="HisK_dim/P_dom"/>
</dbReference>
<dbReference type="InterPro" id="IPR036890">
    <property type="entry name" value="HATPase_C_sf"/>
</dbReference>
<evidence type="ECO:0000256" key="4">
    <source>
        <dbReference type="ARBA" id="ARBA00022679"/>
    </source>
</evidence>
<evidence type="ECO:0000256" key="9">
    <source>
        <dbReference type="PROSITE-ProRule" id="PRU00169"/>
    </source>
</evidence>
<keyword evidence="10" id="KW-1133">Transmembrane helix</keyword>
<dbReference type="GO" id="GO:0006355">
    <property type="term" value="P:regulation of DNA-templated transcription"/>
    <property type="evidence" value="ECO:0007669"/>
    <property type="project" value="InterPro"/>
</dbReference>
<dbReference type="Pfam" id="PF00512">
    <property type="entry name" value="HisKA"/>
    <property type="match status" value="1"/>
</dbReference>
<feature type="domain" description="PAS" evidence="13">
    <location>
        <begin position="243"/>
        <end position="316"/>
    </location>
</feature>
<dbReference type="CDD" id="cd00130">
    <property type="entry name" value="PAS"/>
    <property type="match status" value="1"/>
</dbReference>
<comment type="catalytic activity">
    <reaction evidence="1">
        <text>ATP + protein L-histidine = ADP + protein N-phospho-L-histidine.</text>
        <dbReference type="EC" id="2.7.13.3"/>
    </reaction>
</comment>
<evidence type="ECO:0000313" key="16">
    <source>
        <dbReference type="Proteomes" id="UP000515472"/>
    </source>
</evidence>
<dbReference type="SUPFAM" id="SSF47384">
    <property type="entry name" value="Homodimeric domain of signal transducing histidine kinase"/>
    <property type="match status" value="1"/>
</dbReference>
<dbReference type="InterPro" id="IPR013767">
    <property type="entry name" value="PAS_fold"/>
</dbReference>
<dbReference type="SMART" id="SM00448">
    <property type="entry name" value="REC"/>
    <property type="match status" value="1"/>
</dbReference>
<dbReference type="SUPFAM" id="SSF52172">
    <property type="entry name" value="CheY-like"/>
    <property type="match status" value="1"/>
</dbReference>
<dbReference type="Pfam" id="PF02518">
    <property type="entry name" value="HATPase_c"/>
    <property type="match status" value="1"/>
</dbReference>
<dbReference type="SMART" id="SM00091">
    <property type="entry name" value="PAS"/>
    <property type="match status" value="1"/>
</dbReference>
<dbReference type="InterPro" id="IPR001789">
    <property type="entry name" value="Sig_transdc_resp-reg_receiver"/>
</dbReference>
<dbReference type="InterPro" id="IPR000014">
    <property type="entry name" value="PAS"/>
</dbReference>
<dbReference type="Pfam" id="PF00072">
    <property type="entry name" value="Response_reg"/>
    <property type="match status" value="1"/>
</dbReference>
<dbReference type="Gene3D" id="3.30.450.20">
    <property type="entry name" value="PAS domain"/>
    <property type="match status" value="1"/>
</dbReference>
<evidence type="ECO:0000259" key="13">
    <source>
        <dbReference type="PROSITE" id="PS50112"/>
    </source>
</evidence>
<dbReference type="PANTHER" id="PTHR43065:SF42">
    <property type="entry name" value="TWO-COMPONENT SENSOR PPRA"/>
    <property type="match status" value="1"/>
</dbReference>
<dbReference type="SUPFAM" id="SSF55785">
    <property type="entry name" value="PYP-like sensor domain (PAS domain)"/>
    <property type="match status" value="1"/>
</dbReference>
<keyword evidence="5" id="KW-0547">Nucleotide-binding</keyword>
<dbReference type="SUPFAM" id="SSF55874">
    <property type="entry name" value="ATPase domain of HSP90 chaperone/DNA topoisomerase II/histidine kinase"/>
    <property type="match status" value="1"/>
</dbReference>
<dbReference type="Gene3D" id="1.10.287.130">
    <property type="match status" value="1"/>
</dbReference>
<evidence type="ECO:0000313" key="15">
    <source>
        <dbReference type="EMBL" id="BCG47263.1"/>
    </source>
</evidence>
<evidence type="ECO:0000256" key="3">
    <source>
        <dbReference type="ARBA" id="ARBA00022553"/>
    </source>
</evidence>
<keyword evidence="8" id="KW-0902">Two-component regulatory system</keyword>
<evidence type="ECO:0000256" key="6">
    <source>
        <dbReference type="ARBA" id="ARBA00022777"/>
    </source>
</evidence>
<dbReference type="InterPro" id="IPR005467">
    <property type="entry name" value="His_kinase_dom"/>
</dbReference>
<feature type="transmembrane region" description="Helical" evidence="10">
    <location>
        <begin position="9"/>
        <end position="29"/>
    </location>
</feature>
<feature type="modified residue" description="4-aspartylphosphate" evidence="9">
    <location>
        <position position="686"/>
    </location>
</feature>
<reference evidence="15 16" key="1">
    <citation type="submission" date="2020-06" db="EMBL/GenBank/DDBJ databases">
        <title>Interaction of electrochemicaly active bacteria, Geobacter bremensis R4 on different carbon anode.</title>
        <authorList>
            <person name="Meng L."/>
            <person name="Yoshida N."/>
        </authorList>
    </citation>
    <scope>NUCLEOTIDE SEQUENCE [LARGE SCALE GENOMIC DNA]</scope>
    <source>
        <strain evidence="15 16">R4</strain>
    </source>
</reference>
<accession>A0A6S6M0D5</accession>
<dbReference type="InterPro" id="IPR000700">
    <property type="entry name" value="PAS-assoc_C"/>
</dbReference>
<dbReference type="EMBL" id="AP023213">
    <property type="protein sequence ID" value="BCG47263.1"/>
    <property type="molecule type" value="Genomic_DNA"/>
</dbReference>
<evidence type="ECO:0000259" key="14">
    <source>
        <dbReference type="PROSITE" id="PS50113"/>
    </source>
</evidence>
<keyword evidence="10" id="KW-0812">Transmembrane</keyword>
<dbReference type="PRINTS" id="PR00344">
    <property type="entry name" value="BCTRLSENSOR"/>
</dbReference>
<protein>
    <recommendedName>
        <fullName evidence="2">histidine kinase</fullName>
        <ecNumber evidence="2">2.7.13.3</ecNumber>
    </recommendedName>
</protein>
<dbReference type="InterPro" id="IPR035965">
    <property type="entry name" value="PAS-like_dom_sf"/>
</dbReference>
<gene>
    <name evidence="15" type="ORF">GEOBRER4_n2091</name>
</gene>
<sequence length="753" mass="83014">MTSRLEVKIIVYLALILTLLIAVYGWWIGKRQTSVYIQTLSDNLRILSRSDADNAAHYMVIQEYAGLEANMLDSANLPEVVSIQVAELDGHLLCNIERPNRSERPKLNYKVKTITVPQGSLPILKREGNQLVSWAPILAGEQLGWVKVSLSLDTAQRLVQATWRSTLTIGALWIMVGTILMALVVRPPLKAVRELSRFAHELQNRKGGQVSVPRGVFEIDMLADALNHSSGELLRAEQRLIAEQERLSVTLQSIGDGVIATDIESRIVLVNHVAELMTGWTESEAAGVSLDQVLCIEANDPLRDVREPLQAVLEQRRTVELPGQHQVWSREGVCRTVTVIGAPIIDSAGTLAGMVLVIRDLTEKARMEAEKARLAEQLLQSQKMEAVGQLAGGVAHDFNNMLGVIIGNAELAMMGVEPTGKLHERLQGIQDAANRSADITRQLLAFSRQQHAEPKVLDLNEVIGNMLKMLHRLIGEDIDLAWSPGRDIWKVKLDPTQLDQIMANLCVNARDAIAGVGKLEIRTRNVDLSPEDGKRPVEMPPGEWVMLEVSDSGCGMRREVLERIFEPFYTTKEVGRGTGLGLATVFGIVKQNYGYIEVQSEPGVGTSFRIYFPAAQEEAQEVKRRQVAAIRGNETILLVEDEPSINALATTMLSELGYRVLAAGSPEEAVKVANGGKMKIDLLLTDIIMPGMNGRDLSELLHQSHPDMKCLFMSGYTSDIISQRGNIGQEVCFVQKPFTTQALAAKVREALQA</sequence>
<dbReference type="PROSITE" id="PS50112">
    <property type="entry name" value="PAS"/>
    <property type="match status" value="1"/>
</dbReference>
<dbReference type="Proteomes" id="UP000515472">
    <property type="component" value="Chromosome"/>
</dbReference>
<dbReference type="InterPro" id="IPR036097">
    <property type="entry name" value="HisK_dim/P_sf"/>
</dbReference>
<dbReference type="InterPro" id="IPR004358">
    <property type="entry name" value="Sig_transdc_His_kin-like_C"/>
</dbReference>
<dbReference type="KEGG" id="gbn:GEOBRER4_20130"/>
<evidence type="ECO:0000256" key="5">
    <source>
        <dbReference type="ARBA" id="ARBA00022741"/>
    </source>
</evidence>
<dbReference type="SMART" id="SM00387">
    <property type="entry name" value="HATPase_c"/>
    <property type="match status" value="1"/>
</dbReference>
<dbReference type="EC" id="2.7.13.3" evidence="2"/>
<evidence type="ECO:0000256" key="2">
    <source>
        <dbReference type="ARBA" id="ARBA00012438"/>
    </source>
</evidence>
<dbReference type="GO" id="GO:0005524">
    <property type="term" value="F:ATP binding"/>
    <property type="evidence" value="ECO:0007669"/>
    <property type="project" value="UniProtKB-KW"/>
</dbReference>
<feature type="transmembrane region" description="Helical" evidence="10">
    <location>
        <begin position="167"/>
        <end position="185"/>
    </location>
</feature>
<dbReference type="AlphaFoldDB" id="A0A6S6M0D5"/>
<evidence type="ECO:0000256" key="8">
    <source>
        <dbReference type="ARBA" id="ARBA00023012"/>
    </source>
</evidence>
<keyword evidence="16" id="KW-1185">Reference proteome</keyword>
<dbReference type="NCBIfam" id="TIGR00229">
    <property type="entry name" value="sensory_box"/>
    <property type="match status" value="1"/>
</dbReference>
<dbReference type="PANTHER" id="PTHR43065">
    <property type="entry name" value="SENSOR HISTIDINE KINASE"/>
    <property type="match status" value="1"/>
</dbReference>
<dbReference type="Pfam" id="PF00989">
    <property type="entry name" value="PAS"/>
    <property type="match status" value="1"/>
</dbReference>
<dbReference type="Gene3D" id="3.40.50.2300">
    <property type="match status" value="1"/>
</dbReference>
<dbReference type="PROSITE" id="PS50109">
    <property type="entry name" value="HIS_KIN"/>
    <property type="match status" value="1"/>
</dbReference>
<keyword evidence="10" id="KW-0472">Membrane</keyword>
<evidence type="ECO:0000256" key="1">
    <source>
        <dbReference type="ARBA" id="ARBA00000085"/>
    </source>
</evidence>
<dbReference type="SMART" id="SM00388">
    <property type="entry name" value="HisKA"/>
    <property type="match status" value="1"/>
</dbReference>
<dbReference type="PROSITE" id="PS50113">
    <property type="entry name" value="PAC"/>
    <property type="match status" value="1"/>
</dbReference>
<evidence type="ECO:0000259" key="12">
    <source>
        <dbReference type="PROSITE" id="PS50110"/>
    </source>
</evidence>
<organism evidence="15 16">
    <name type="scientific">Citrifermentans bremense</name>
    <dbReference type="NCBI Taxonomy" id="60035"/>
    <lineage>
        <taxon>Bacteria</taxon>
        <taxon>Pseudomonadati</taxon>
        <taxon>Thermodesulfobacteriota</taxon>
        <taxon>Desulfuromonadia</taxon>
        <taxon>Geobacterales</taxon>
        <taxon>Geobacteraceae</taxon>
        <taxon>Citrifermentans</taxon>
    </lineage>
</organism>
<evidence type="ECO:0000256" key="10">
    <source>
        <dbReference type="SAM" id="Phobius"/>
    </source>
</evidence>
<dbReference type="InterPro" id="IPR011006">
    <property type="entry name" value="CheY-like_superfamily"/>
</dbReference>
<feature type="domain" description="PAC" evidence="14">
    <location>
        <begin position="321"/>
        <end position="373"/>
    </location>
</feature>
<keyword evidence="3 9" id="KW-0597">Phosphoprotein</keyword>
<keyword evidence="7" id="KW-0067">ATP-binding</keyword>
<dbReference type="Gene3D" id="3.30.565.10">
    <property type="entry name" value="Histidine kinase-like ATPase, C-terminal domain"/>
    <property type="match status" value="1"/>
</dbReference>